<keyword evidence="1 5" id="KW-0732">Signal</keyword>
<name>A0ABU4HZX1_9ACTN</name>
<dbReference type="Proteomes" id="UP001284601">
    <property type="component" value="Unassembled WGS sequence"/>
</dbReference>
<dbReference type="InterPro" id="IPR013783">
    <property type="entry name" value="Ig-like_fold"/>
</dbReference>
<dbReference type="Gene3D" id="2.60.40.10">
    <property type="entry name" value="Immunoglobulins"/>
    <property type="match status" value="3"/>
</dbReference>
<dbReference type="PROSITE" id="PS51470">
    <property type="entry name" value="FG_GAP"/>
    <property type="match status" value="2"/>
</dbReference>
<proteinExistence type="predicted"/>
<dbReference type="InterPro" id="IPR013519">
    <property type="entry name" value="Int_alpha_beta-p"/>
</dbReference>
<dbReference type="InterPro" id="IPR028994">
    <property type="entry name" value="Integrin_alpha_N"/>
</dbReference>
<evidence type="ECO:0000313" key="6">
    <source>
        <dbReference type="EMBL" id="MDW5598252.1"/>
    </source>
</evidence>
<evidence type="ECO:0000256" key="5">
    <source>
        <dbReference type="SAM" id="SignalP"/>
    </source>
</evidence>
<organism evidence="6 7">
    <name type="scientific">Conexibacter stalactiti</name>
    <dbReference type="NCBI Taxonomy" id="1940611"/>
    <lineage>
        <taxon>Bacteria</taxon>
        <taxon>Bacillati</taxon>
        <taxon>Actinomycetota</taxon>
        <taxon>Thermoleophilia</taxon>
        <taxon>Solirubrobacterales</taxon>
        <taxon>Conexibacteraceae</taxon>
        <taxon>Conexibacter</taxon>
    </lineage>
</organism>
<evidence type="ECO:0000313" key="7">
    <source>
        <dbReference type="Proteomes" id="UP001284601"/>
    </source>
</evidence>
<evidence type="ECO:0000256" key="1">
    <source>
        <dbReference type="ARBA" id="ARBA00022729"/>
    </source>
</evidence>
<accession>A0ABU4HZX1</accession>
<dbReference type="EMBL" id="JAWSTH010000128">
    <property type="protein sequence ID" value="MDW5598252.1"/>
    <property type="molecule type" value="Genomic_DNA"/>
</dbReference>
<evidence type="ECO:0000256" key="3">
    <source>
        <dbReference type="ARBA" id="ARBA00023180"/>
    </source>
</evidence>
<dbReference type="Pfam" id="PF01839">
    <property type="entry name" value="FG-GAP"/>
    <property type="match status" value="2"/>
</dbReference>
<dbReference type="InterPro" id="IPR013517">
    <property type="entry name" value="FG-GAP"/>
</dbReference>
<dbReference type="PANTHER" id="PTHR23220:SF133">
    <property type="entry name" value="INTEGRIN ALPHA-PS2"/>
    <property type="match status" value="1"/>
</dbReference>
<reference evidence="7" key="1">
    <citation type="submission" date="2023-07" db="EMBL/GenBank/DDBJ databases">
        <title>Conexibacter stalactiti sp. nov., isolated from stalactites in a lava cave and emended description of the genus Conexibacter.</title>
        <authorList>
            <person name="Lee S.D."/>
        </authorList>
    </citation>
    <scope>NUCLEOTIDE SEQUENCE [LARGE SCALE GENOMIC DNA]</scope>
    <source>
        <strain evidence="7">KCTC 39840</strain>
    </source>
</reference>
<gene>
    <name evidence="6" type="ORF">R7226_28095</name>
</gene>
<keyword evidence="3" id="KW-0325">Glycoprotein</keyword>
<protein>
    <submittedName>
        <fullName evidence="6">Choice-of-anchor D domain-containing protein</fullName>
    </submittedName>
</protein>
<dbReference type="RefSeq" id="WP_318600767.1">
    <property type="nucleotide sequence ID" value="NZ_JAWSTH010000128.1"/>
</dbReference>
<feature type="compositionally biased region" description="Low complexity" evidence="4">
    <location>
        <begin position="920"/>
        <end position="929"/>
    </location>
</feature>
<evidence type="ECO:0000256" key="2">
    <source>
        <dbReference type="ARBA" id="ARBA00022737"/>
    </source>
</evidence>
<feature type="chain" id="PRO_5046905078" evidence="5">
    <location>
        <begin position="34"/>
        <end position="1051"/>
    </location>
</feature>
<dbReference type="SUPFAM" id="SSF69318">
    <property type="entry name" value="Integrin alpha N-terminal domain"/>
    <property type="match status" value="2"/>
</dbReference>
<comment type="caution">
    <text evidence="6">The sequence shown here is derived from an EMBL/GenBank/DDBJ whole genome shotgun (WGS) entry which is preliminary data.</text>
</comment>
<dbReference type="NCBIfam" id="NF012200">
    <property type="entry name" value="choice_anch_D"/>
    <property type="match status" value="3"/>
</dbReference>
<dbReference type="SMART" id="SM00191">
    <property type="entry name" value="Int_alpha"/>
    <property type="match status" value="7"/>
</dbReference>
<dbReference type="PANTHER" id="PTHR23220">
    <property type="entry name" value="INTEGRIN ALPHA"/>
    <property type="match status" value="1"/>
</dbReference>
<dbReference type="Gene3D" id="2.130.10.130">
    <property type="entry name" value="Integrin alpha, N-terminal"/>
    <property type="match status" value="4"/>
</dbReference>
<feature type="region of interest" description="Disordered" evidence="4">
    <location>
        <begin position="886"/>
        <end position="938"/>
    </location>
</feature>
<sequence>MHDSVARQRARGRRTLALGAGALAALLAAPALAAADPAATLTPATTYDFGARQVGGGPSATRTYTVRSTGTDPLAISSVALTGADAGQFAITADTCTARGAGSPLPVNATCTVTVAFSPSATGLRSATLEVATNAPVGSPLASAAFSGTGRDLEASASTLAHGPVAVAAGAPASERTVTFTNRDSAAFALGAVTLRGTDANQFSILSDSCSAAAVAPAGSCAVTVAFAPTSPGAKVANLAIAGFGPTLVALAGSGTQPATALTPARADLGLQNPGAASAPQTFTLANTGNGPLTVGAATLAGLDADAFEITADGCSQTTVAAGASCTVAVAFAPDGGGWRTASLRLATDLAGSNETVVARLGGRGLGAGADSDPLGLLDLADQPLLRLTGDGEDTVSNVASGVCDVDGDGYDDVIAGAPLWSRTPVERSWEGGAYIRFGGPQIGSSDLAAHGDGRVLLIEGEQPSGQTGTGIACLGDVNGDGIDDLGIGAWAYEYASHPDGARGAAYVIFGASDLPRQSPLDLGHLGERGFRVEGVDAAEYDHLGFALAGLGDVDGDGLGDIAVMANTGDTTDATPARTNNGIVWVVRGQRAATTVNVATPGATLAQIHGASPGSTAIPFGQMIGLEGIGDFDGDGTPDVAIGTYTAVAFGRSTASGTAFVISGKTRGRVDLADRGSWLTAIGGAFAGHRFGIDVAVAGDVNGDGLADLAVGADSTSAAHSDAAYVVYGASGANPELLDGAALGARGYRILGLPGSSTGYSLDGVGDVDGDGHDDLVVGGYAAGANGAAWLVHGIADPSALPTGAASALVPANAADTTRTLSLAELTPAQGSKIDGQQAGERFGRVVAGIGDVDGNGARDLAVGADFALRRERDRAGEVTVALLPAAAPAYTPEPEPQRPAPEPTPPTPPAPPVPPVTVLPPAARARTPTPRPRTVKAGSATLTAPAATLTASRAGGVALGTVRCTRSGAARCTVTVTVTVKVGAKRWKLTVKPRTVRKGAVARLTVRLPRAARAALKRQANGSLVARVVSRDEDGRRGSGTWRATLRGTR</sequence>
<keyword evidence="2" id="KW-0677">Repeat</keyword>
<feature type="compositionally biased region" description="Pro residues" evidence="4">
    <location>
        <begin position="892"/>
        <end position="919"/>
    </location>
</feature>
<feature type="signal peptide" evidence="5">
    <location>
        <begin position="1"/>
        <end position="33"/>
    </location>
</feature>
<keyword evidence="7" id="KW-1185">Reference proteome</keyword>
<evidence type="ECO:0000256" key="4">
    <source>
        <dbReference type="SAM" id="MobiDB-lite"/>
    </source>
</evidence>